<dbReference type="PANTHER" id="PTHR24252">
    <property type="entry name" value="ACROSIN-RELATED"/>
    <property type="match status" value="1"/>
</dbReference>
<gene>
    <name evidence="6" type="ORF">OFUS_LOCUS5147</name>
</gene>
<dbReference type="FunFam" id="2.40.10.10:FF:000120">
    <property type="entry name" value="Putative serine protease"/>
    <property type="match status" value="1"/>
</dbReference>
<dbReference type="SUPFAM" id="SSF50494">
    <property type="entry name" value="Trypsin-like serine proteases"/>
    <property type="match status" value="1"/>
</dbReference>
<dbReference type="GO" id="GO:0006508">
    <property type="term" value="P:proteolysis"/>
    <property type="evidence" value="ECO:0007669"/>
    <property type="project" value="UniProtKB-KW"/>
</dbReference>
<dbReference type="Proteomes" id="UP000749559">
    <property type="component" value="Unassembled WGS sequence"/>
</dbReference>
<dbReference type="InterPro" id="IPR001254">
    <property type="entry name" value="Trypsin_dom"/>
</dbReference>
<protein>
    <submittedName>
        <fullName evidence="6">Uncharacterized protein</fullName>
    </submittedName>
</protein>
<dbReference type="Gene3D" id="2.40.10.10">
    <property type="entry name" value="Trypsin-like serine proteases"/>
    <property type="match status" value="1"/>
</dbReference>
<dbReference type="GO" id="GO:0004252">
    <property type="term" value="F:serine-type endopeptidase activity"/>
    <property type="evidence" value="ECO:0007669"/>
    <property type="project" value="InterPro"/>
</dbReference>
<keyword evidence="1" id="KW-0645">Protease</keyword>
<evidence type="ECO:0000313" key="7">
    <source>
        <dbReference type="Proteomes" id="UP000749559"/>
    </source>
</evidence>
<dbReference type="PROSITE" id="PS00134">
    <property type="entry name" value="TRYPSIN_HIS"/>
    <property type="match status" value="1"/>
</dbReference>
<accession>A0A8J1TIN1</accession>
<evidence type="ECO:0000256" key="5">
    <source>
        <dbReference type="ARBA" id="ARBA00023157"/>
    </source>
</evidence>
<evidence type="ECO:0000256" key="2">
    <source>
        <dbReference type="ARBA" id="ARBA00022729"/>
    </source>
</evidence>
<dbReference type="PRINTS" id="PR00722">
    <property type="entry name" value="CHYMOTRYPSIN"/>
</dbReference>
<evidence type="ECO:0000313" key="6">
    <source>
        <dbReference type="EMBL" id="CAH1778191.1"/>
    </source>
</evidence>
<feature type="non-terminal residue" evidence="6">
    <location>
        <position position="1"/>
    </location>
</feature>
<sequence>RISSSKEKMLFFVFATLAVSAFADECTDKGGRCVGIFDECDGTLDTSVCGFLEACCLSKDVGPVEPTNPIPQGSCGQKSFSKIVGGEDAQEGAWPWQGSFQIASSGSFRHICGSILIYDDWVLTAAHCVNVDEGVDSYQVVFGDHVLSDNSGKEQVRKIAKIIPHPDYDLYGAGIPNDIALVKLTTPVSRNNNVGVGCLPDLLSQDFYGNSECFITGWGKTDGEAEGIPDTLQEVNIAVRSKDECQEQWGYFQTILDSHICLGDGFPTACNGDSGGPVQCKVGNKWYVAGITSWGFRGCTTMPAVYTRISFHLNWVYNTINAN</sequence>
<comment type="caution">
    <text evidence="6">The sequence shown here is derived from an EMBL/GenBank/DDBJ whole genome shotgun (WGS) entry which is preliminary data.</text>
</comment>
<dbReference type="EMBL" id="CAIIXF020000002">
    <property type="protein sequence ID" value="CAH1778191.1"/>
    <property type="molecule type" value="Genomic_DNA"/>
</dbReference>
<dbReference type="CDD" id="cd00190">
    <property type="entry name" value="Tryp_SPc"/>
    <property type="match status" value="1"/>
</dbReference>
<dbReference type="PROSITE" id="PS00135">
    <property type="entry name" value="TRYPSIN_SER"/>
    <property type="match status" value="1"/>
</dbReference>
<evidence type="ECO:0000256" key="4">
    <source>
        <dbReference type="ARBA" id="ARBA00022825"/>
    </source>
</evidence>
<dbReference type="InterPro" id="IPR043504">
    <property type="entry name" value="Peptidase_S1_PA_chymotrypsin"/>
</dbReference>
<dbReference type="InterPro" id="IPR033116">
    <property type="entry name" value="TRYPSIN_SER"/>
</dbReference>
<dbReference type="AlphaFoldDB" id="A0A8J1TIN1"/>
<keyword evidence="5" id="KW-1015">Disulfide bond</keyword>
<keyword evidence="4" id="KW-0720">Serine protease</keyword>
<dbReference type="OrthoDB" id="6274970at2759"/>
<reference evidence="6" key="1">
    <citation type="submission" date="2022-03" db="EMBL/GenBank/DDBJ databases">
        <authorList>
            <person name="Martin C."/>
        </authorList>
    </citation>
    <scope>NUCLEOTIDE SEQUENCE</scope>
</reference>
<keyword evidence="3" id="KW-0378">Hydrolase</keyword>
<dbReference type="InterPro" id="IPR001314">
    <property type="entry name" value="Peptidase_S1A"/>
</dbReference>
<organism evidence="6 7">
    <name type="scientific">Owenia fusiformis</name>
    <name type="common">Polychaete worm</name>
    <dbReference type="NCBI Taxonomy" id="6347"/>
    <lineage>
        <taxon>Eukaryota</taxon>
        <taxon>Metazoa</taxon>
        <taxon>Spiralia</taxon>
        <taxon>Lophotrochozoa</taxon>
        <taxon>Annelida</taxon>
        <taxon>Polychaeta</taxon>
        <taxon>Sedentaria</taxon>
        <taxon>Canalipalpata</taxon>
        <taxon>Sabellida</taxon>
        <taxon>Oweniida</taxon>
        <taxon>Oweniidae</taxon>
        <taxon>Owenia</taxon>
    </lineage>
</organism>
<name>A0A8J1TIN1_OWEFU</name>
<keyword evidence="7" id="KW-1185">Reference proteome</keyword>
<dbReference type="InterPro" id="IPR009003">
    <property type="entry name" value="Peptidase_S1_PA"/>
</dbReference>
<proteinExistence type="predicted"/>
<dbReference type="Pfam" id="PF00089">
    <property type="entry name" value="Trypsin"/>
    <property type="match status" value="1"/>
</dbReference>
<dbReference type="PANTHER" id="PTHR24252:SF7">
    <property type="entry name" value="HYALIN"/>
    <property type="match status" value="1"/>
</dbReference>
<dbReference type="PROSITE" id="PS50240">
    <property type="entry name" value="TRYPSIN_DOM"/>
    <property type="match status" value="1"/>
</dbReference>
<evidence type="ECO:0000256" key="3">
    <source>
        <dbReference type="ARBA" id="ARBA00022801"/>
    </source>
</evidence>
<dbReference type="InterPro" id="IPR018114">
    <property type="entry name" value="TRYPSIN_HIS"/>
</dbReference>
<keyword evidence="2" id="KW-0732">Signal</keyword>
<evidence type="ECO:0000256" key="1">
    <source>
        <dbReference type="ARBA" id="ARBA00022670"/>
    </source>
</evidence>
<dbReference type="SMART" id="SM00020">
    <property type="entry name" value="Tryp_SPc"/>
    <property type="match status" value="1"/>
</dbReference>